<dbReference type="RefSeq" id="WP_073257693.1">
    <property type="nucleotide sequence ID" value="NZ_FRCR01000011.1"/>
</dbReference>
<feature type="transmembrane region" description="Helical" evidence="1">
    <location>
        <begin position="134"/>
        <end position="152"/>
    </location>
</feature>
<dbReference type="AlphaFoldDB" id="A0A1M7L7L9"/>
<feature type="transmembrane region" description="Helical" evidence="1">
    <location>
        <begin position="164"/>
        <end position="189"/>
    </location>
</feature>
<dbReference type="InterPro" id="IPR021205">
    <property type="entry name" value="Lanti_perm_SpaE/MutE/EpiE-like"/>
</dbReference>
<dbReference type="CDD" id="cd21807">
    <property type="entry name" value="ABC-2_lan_permease_MutE_EpiE-like"/>
    <property type="match status" value="1"/>
</dbReference>
<evidence type="ECO:0000313" key="3">
    <source>
        <dbReference type="Proteomes" id="UP000184375"/>
    </source>
</evidence>
<keyword evidence="1" id="KW-1133">Transmembrane helix</keyword>
<name>A0A1M7L7L9_9FIRM</name>
<dbReference type="EMBL" id="FRCR01000011">
    <property type="protein sequence ID" value="SHM73981.1"/>
    <property type="molecule type" value="Genomic_DNA"/>
</dbReference>
<evidence type="ECO:0000313" key="2">
    <source>
        <dbReference type="EMBL" id="SHM73981.1"/>
    </source>
</evidence>
<gene>
    <name evidence="2" type="ORF">SAMN05660826_01808</name>
</gene>
<organism evidence="2 3">
    <name type="scientific">Caldanaerovirga acetigignens</name>
    <dbReference type="NCBI Taxonomy" id="447595"/>
    <lineage>
        <taxon>Bacteria</taxon>
        <taxon>Bacillati</taxon>
        <taxon>Bacillota</taxon>
        <taxon>Clostridia</taxon>
        <taxon>Thermosediminibacterales</taxon>
        <taxon>Thermosediminibacteraceae</taxon>
        <taxon>Caldanaerovirga</taxon>
    </lineage>
</organism>
<sequence>MIAIIQAEYLKYRRTFSRRLVTSGPLIFILMVLLQEIFIPDGFMKTWQLLLGQVYNWWSVVFIPIGTALFAALVQFQEKKAGDYQNLLIRNVSLPALWAAKVLVMVINTGLATAVLILTTFLSGLLIAKESIPWFKILAGGFMLWVSSLDLIPVQLWVAMKKGTVASVALGFIGLLAGILAAPKTYWIFVPWSRPIRLMCPIIGVHPNGIFLKPGDPLLKPSVILPGIASAIVSFAIFTILTAIWFNRKEVW</sequence>
<dbReference type="Proteomes" id="UP000184375">
    <property type="component" value="Unassembled WGS sequence"/>
</dbReference>
<keyword evidence="3" id="KW-1185">Reference proteome</keyword>
<feature type="transmembrane region" description="Helical" evidence="1">
    <location>
        <begin position="20"/>
        <end position="39"/>
    </location>
</feature>
<dbReference type="STRING" id="447595.SAMN05660826_01808"/>
<feature type="transmembrane region" description="Helical" evidence="1">
    <location>
        <begin position="223"/>
        <end position="246"/>
    </location>
</feature>
<dbReference type="NCBIfam" id="TIGR03732">
    <property type="entry name" value="lanti_perm_MutE"/>
    <property type="match status" value="1"/>
</dbReference>
<dbReference type="OrthoDB" id="9776525at2"/>
<feature type="transmembrane region" description="Helical" evidence="1">
    <location>
        <begin position="97"/>
        <end position="128"/>
    </location>
</feature>
<reference evidence="3" key="1">
    <citation type="submission" date="2016-11" db="EMBL/GenBank/DDBJ databases">
        <authorList>
            <person name="Varghese N."/>
            <person name="Submissions S."/>
        </authorList>
    </citation>
    <scope>NUCLEOTIDE SEQUENCE [LARGE SCALE GENOMIC DNA]</scope>
    <source>
        <strain evidence="3">DSM 18802</strain>
    </source>
</reference>
<keyword evidence="1" id="KW-0812">Transmembrane</keyword>
<keyword evidence="1" id="KW-0472">Membrane</keyword>
<evidence type="ECO:0000256" key="1">
    <source>
        <dbReference type="SAM" id="Phobius"/>
    </source>
</evidence>
<protein>
    <submittedName>
        <fullName evidence="2">ABC-2 type transport system permease protein</fullName>
    </submittedName>
</protein>
<dbReference type="Pfam" id="PF12730">
    <property type="entry name" value="ABC2_membrane_4"/>
    <property type="match status" value="1"/>
</dbReference>
<feature type="transmembrane region" description="Helical" evidence="1">
    <location>
        <begin position="55"/>
        <end position="76"/>
    </location>
</feature>
<proteinExistence type="predicted"/>
<accession>A0A1M7L7L9</accession>